<keyword evidence="7 10" id="KW-0648">Protein biosynthesis</keyword>
<dbReference type="SUPFAM" id="SSF47323">
    <property type="entry name" value="Anticodon-binding domain of a subclass of class I aminoacyl-tRNA synthetases"/>
    <property type="match status" value="1"/>
</dbReference>
<dbReference type="Gene3D" id="3.30.1360.70">
    <property type="entry name" value="Arginyl tRNA synthetase N-terminal domain"/>
    <property type="match status" value="1"/>
</dbReference>
<keyword evidence="8 10" id="KW-0030">Aminoacyl-tRNA synthetase</keyword>
<dbReference type="InterPro" id="IPR001412">
    <property type="entry name" value="aa-tRNA-synth_I_CS"/>
</dbReference>
<dbReference type="PRINTS" id="PR01038">
    <property type="entry name" value="TRNASYNTHARG"/>
</dbReference>
<dbReference type="InterPro" id="IPR035684">
    <property type="entry name" value="ArgRS_core"/>
</dbReference>
<name>A7NJR6_ROSCS</name>
<dbReference type="InterPro" id="IPR014729">
    <property type="entry name" value="Rossmann-like_a/b/a_fold"/>
</dbReference>
<evidence type="ECO:0000313" key="15">
    <source>
        <dbReference type="Proteomes" id="UP000000263"/>
    </source>
</evidence>
<evidence type="ECO:0000256" key="11">
    <source>
        <dbReference type="RuleBase" id="RU363038"/>
    </source>
</evidence>
<keyword evidence="3 10" id="KW-0963">Cytoplasm</keyword>
<evidence type="ECO:0000259" key="13">
    <source>
        <dbReference type="SMART" id="SM01016"/>
    </source>
</evidence>
<dbReference type="SMART" id="SM00836">
    <property type="entry name" value="DALR_1"/>
    <property type="match status" value="1"/>
</dbReference>
<dbReference type="Gene3D" id="1.10.730.10">
    <property type="entry name" value="Isoleucyl-tRNA Synthetase, Domain 1"/>
    <property type="match status" value="1"/>
</dbReference>
<feature type="domain" description="Arginyl tRNA synthetase N-terminal" evidence="13">
    <location>
        <begin position="33"/>
        <end position="115"/>
    </location>
</feature>
<dbReference type="HAMAP" id="MF_00123">
    <property type="entry name" value="Arg_tRNA_synth"/>
    <property type="match status" value="1"/>
</dbReference>
<evidence type="ECO:0000256" key="2">
    <source>
        <dbReference type="ARBA" id="ARBA00005594"/>
    </source>
</evidence>
<dbReference type="InterPro" id="IPR009080">
    <property type="entry name" value="tRNAsynth_Ia_anticodon-bd"/>
</dbReference>
<evidence type="ECO:0000256" key="4">
    <source>
        <dbReference type="ARBA" id="ARBA00022598"/>
    </source>
</evidence>
<gene>
    <name evidence="10" type="primary">argS</name>
    <name evidence="14" type="ordered locus">Rcas_1644</name>
</gene>
<feature type="short sequence motif" description="'HIGH' region" evidence="10">
    <location>
        <begin position="153"/>
        <end position="163"/>
    </location>
</feature>
<dbReference type="EMBL" id="CP000804">
    <property type="protein sequence ID" value="ABU57736.1"/>
    <property type="molecule type" value="Genomic_DNA"/>
</dbReference>
<dbReference type="InterPro" id="IPR005148">
    <property type="entry name" value="Arg-tRNA-synth_N"/>
</dbReference>
<dbReference type="GO" id="GO:0005737">
    <property type="term" value="C:cytoplasm"/>
    <property type="evidence" value="ECO:0007669"/>
    <property type="project" value="UniProtKB-SubCell"/>
</dbReference>
<dbReference type="NCBIfam" id="TIGR00456">
    <property type="entry name" value="argS"/>
    <property type="match status" value="1"/>
</dbReference>
<proteinExistence type="inferred from homology"/>
<dbReference type="GO" id="GO:0006420">
    <property type="term" value="P:arginyl-tRNA aminoacylation"/>
    <property type="evidence" value="ECO:0007669"/>
    <property type="project" value="UniProtKB-UniRule"/>
</dbReference>
<evidence type="ECO:0000256" key="6">
    <source>
        <dbReference type="ARBA" id="ARBA00022840"/>
    </source>
</evidence>
<dbReference type="STRING" id="383372.Rcas_1644"/>
<dbReference type="HOGENOM" id="CLU_006406_6_1_0"/>
<reference evidence="14 15" key="1">
    <citation type="submission" date="2007-08" db="EMBL/GenBank/DDBJ databases">
        <title>Complete sequence of Roseiflexus castenholzii DSM 13941.</title>
        <authorList>
            <consortium name="US DOE Joint Genome Institute"/>
            <person name="Copeland A."/>
            <person name="Lucas S."/>
            <person name="Lapidus A."/>
            <person name="Barry K."/>
            <person name="Glavina del Rio T."/>
            <person name="Dalin E."/>
            <person name="Tice H."/>
            <person name="Pitluck S."/>
            <person name="Thompson L.S."/>
            <person name="Brettin T."/>
            <person name="Bruce D."/>
            <person name="Detter J.C."/>
            <person name="Han C."/>
            <person name="Tapia R."/>
            <person name="Schmutz J."/>
            <person name="Larimer F."/>
            <person name="Land M."/>
            <person name="Hauser L."/>
            <person name="Kyrpides N."/>
            <person name="Mikhailova N."/>
            <person name="Bryant D.A."/>
            <person name="Hanada S."/>
            <person name="Tsukatani Y."/>
            <person name="Richardson P."/>
        </authorList>
    </citation>
    <scope>NUCLEOTIDE SEQUENCE [LARGE SCALE GENOMIC DNA]</scope>
    <source>
        <strain evidence="15">DSM 13941 / HLO8</strain>
    </source>
</reference>
<dbReference type="Pfam" id="PF00750">
    <property type="entry name" value="tRNA-synt_1d"/>
    <property type="match status" value="2"/>
</dbReference>
<dbReference type="FunFam" id="1.10.730.10:FF:000008">
    <property type="entry name" value="Arginine--tRNA ligase"/>
    <property type="match status" value="1"/>
</dbReference>
<dbReference type="PANTHER" id="PTHR11956">
    <property type="entry name" value="ARGINYL-TRNA SYNTHETASE"/>
    <property type="match status" value="1"/>
</dbReference>
<dbReference type="AlphaFoldDB" id="A7NJR6"/>
<evidence type="ECO:0000313" key="14">
    <source>
        <dbReference type="EMBL" id="ABU57736.1"/>
    </source>
</evidence>
<comment type="subcellular location">
    <subcellularLocation>
        <location evidence="1 10">Cytoplasm</location>
    </subcellularLocation>
</comment>
<comment type="catalytic activity">
    <reaction evidence="9 10">
        <text>tRNA(Arg) + L-arginine + ATP = L-arginyl-tRNA(Arg) + AMP + diphosphate</text>
        <dbReference type="Rhea" id="RHEA:20301"/>
        <dbReference type="Rhea" id="RHEA-COMP:9658"/>
        <dbReference type="Rhea" id="RHEA-COMP:9673"/>
        <dbReference type="ChEBI" id="CHEBI:30616"/>
        <dbReference type="ChEBI" id="CHEBI:32682"/>
        <dbReference type="ChEBI" id="CHEBI:33019"/>
        <dbReference type="ChEBI" id="CHEBI:78442"/>
        <dbReference type="ChEBI" id="CHEBI:78513"/>
        <dbReference type="ChEBI" id="CHEBI:456215"/>
        <dbReference type="EC" id="6.1.1.19"/>
    </reaction>
</comment>
<dbReference type="InterPro" id="IPR036695">
    <property type="entry name" value="Arg-tRNA-synth_N_sf"/>
</dbReference>
<dbReference type="Pfam" id="PF03485">
    <property type="entry name" value="Arg_tRNA_synt_N"/>
    <property type="match status" value="1"/>
</dbReference>
<protein>
    <recommendedName>
        <fullName evidence="10">Arginine--tRNA ligase</fullName>
        <ecNumber evidence="10">6.1.1.19</ecNumber>
    </recommendedName>
    <alternativeName>
        <fullName evidence="10">Arginyl-tRNA synthetase</fullName>
        <shortName evidence="10">ArgRS</shortName>
    </alternativeName>
</protein>
<dbReference type="GO" id="GO:0005524">
    <property type="term" value="F:ATP binding"/>
    <property type="evidence" value="ECO:0007669"/>
    <property type="project" value="UniProtKB-UniRule"/>
</dbReference>
<dbReference type="SMART" id="SM01016">
    <property type="entry name" value="Arg_tRNA_synt_N"/>
    <property type="match status" value="1"/>
</dbReference>
<dbReference type="Pfam" id="PF05746">
    <property type="entry name" value="DALR_1"/>
    <property type="match status" value="1"/>
</dbReference>
<dbReference type="CDD" id="cd07956">
    <property type="entry name" value="Anticodon_Ia_Arg"/>
    <property type="match status" value="1"/>
</dbReference>
<comment type="similarity">
    <text evidence="2 10 11">Belongs to the class-I aminoacyl-tRNA synthetase family.</text>
</comment>
<evidence type="ECO:0000256" key="1">
    <source>
        <dbReference type="ARBA" id="ARBA00004496"/>
    </source>
</evidence>
<comment type="subunit">
    <text evidence="10">Monomer.</text>
</comment>
<feature type="domain" description="DALR anticodon binding" evidence="12">
    <location>
        <begin position="522"/>
        <end position="640"/>
    </location>
</feature>
<evidence type="ECO:0000256" key="5">
    <source>
        <dbReference type="ARBA" id="ARBA00022741"/>
    </source>
</evidence>
<evidence type="ECO:0000256" key="9">
    <source>
        <dbReference type="ARBA" id="ARBA00049339"/>
    </source>
</evidence>
<dbReference type="PANTHER" id="PTHR11956:SF5">
    <property type="entry name" value="ARGININE--TRNA LIGASE, CYTOPLASMIC"/>
    <property type="match status" value="1"/>
</dbReference>
<evidence type="ECO:0000256" key="3">
    <source>
        <dbReference type="ARBA" id="ARBA00022490"/>
    </source>
</evidence>
<dbReference type="InterPro" id="IPR001278">
    <property type="entry name" value="Arg-tRNA-ligase"/>
</dbReference>
<dbReference type="EC" id="6.1.1.19" evidence="10"/>
<evidence type="ECO:0000259" key="12">
    <source>
        <dbReference type="SMART" id="SM00836"/>
    </source>
</evidence>
<evidence type="ECO:0000256" key="7">
    <source>
        <dbReference type="ARBA" id="ARBA00022917"/>
    </source>
</evidence>
<sequence length="640" mass="70684">MLTCSLGFASGTGSRYTATGSYDIEDGMEYALDRFVREAHHAIAATGLVAGHLIELVTPKPNIPADLAFPTFRAAKEAGVTPPHLAQRIAEKAHAPHGSLIGSIVATGPFVNFSLDAARLAAAVLDEVERLGARYGSDDQGAGKTIVIDYSSPNVAKTMHVGHIRSTIIGQSLYHIFDFLGYRVIGDNHLGDWGKQFGMNIAAIVRWGKPEGDDEDAIAALDKLYARYSALVKEDVALREEAAEWAKRLERNDPEALAKRAWIAELQARAAQPNHDDEARAWSLKLEQGDPLARELWQWMVDLTLKANQRNYDRLGVRFDYTLGESFYAPMLDGLIQEAIDKGVAYRDEDGAVVVDELAPGLPTFLLRRSDSGTLYHTRDLACIVYREREFRPAKIIYVVDSRQELHFRQLFALARAMGYAQETELIHVKFGTIFDQQGRPLSTRAGNMVYLADLLDEAHARARAVVDQASPELPEVEKEAIAEAVGVGAVVYNDLYQDPRRDIRLDWERMLAIEGNSAPYIQYMHARCCSILRKAADEGVDAEQGDAALLTHPAETAVIKQLAKLPGAVREAGERYAPFVIAEWCYETARALSAFYRDCSVLKAETPALRTARLRLVAATAQALRNGLALLGIKAPERM</sequence>
<dbReference type="InterPro" id="IPR008909">
    <property type="entry name" value="DALR_anticod-bd"/>
</dbReference>
<keyword evidence="5 10" id="KW-0547">Nucleotide-binding</keyword>
<dbReference type="Proteomes" id="UP000000263">
    <property type="component" value="Chromosome"/>
</dbReference>
<evidence type="ECO:0000256" key="8">
    <source>
        <dbReference type="ARBA" id="ARBA00023146"/>
    </source>
</evidence>
<keyword evidence="4 10" id="KW-0436">Ligase</keyword>
<accession>A7NJR6</accession>
<dbReference type="SUPFAM" id="SSF55190">
    <property type="entry name" value="Arginyl-tRNA synthetase (ArgRS), N-terminal 'additional' domain"/>
    <property type="match status" value="1"/>
</dbReference>
<evidence type="ECO:0000256" key="10">
    <source>
        <dbReference type="HAMAP-Rule" id="MF_00123"/>
    </source>
</evidence>
<keyword evidence="6 10" id="KW-0067">ATP-binding</keyword>
<keyword evidence="15" id="KW-1185">Reference proteome</keyword>
<dbReference type="eggNOG" id="COG0018">
    <property type="taxonomic scope" value="Bacteria"/>
</dbReference>
<dbReference type="GO" id="GO:0004814">
    <property type="term" value="F:arginine-tRNA ligase activity"/>
    <property type="evidence" value="ECO:0007669"/>
    <property type="project" value="UniProtKB-UniRule"/>
</dbReference>
<dbReference type="PROSITE" id="PS00178">
    <property type="entry name" value="AA_TRNA_LIGASE_I"/>
    <property type="match status" value="1"/>
</dbReference>
<dbReference type="KEGG" id="rca:Rcas_1644"/>
<dbReference type="Gene3D" id="3.40.50.620">
    <property type="entry name" value="HUPs"/>
    <property type="match status" value="1"/>
</dbReference>
<organism evidence="14 15">
    <name type="scientific">Roseiflexus castenholzii (strain DSM 13941 / HLO8)</name>
    <dbReference type="NCBI Taxonomy" id="383372"/>
    <lineage>
        <taxon>Bacteria</taxon>
        <taxon>Bacillati</taxon>
        <taxon>Chloroflexota</taxon>
        <taxon>Chloroflexia</taxon>
        <taxon>Chloroflexales</taxon>
        <taxon>Roseiflexineae</taxon>
        <taxon>Roseiflexaceae</taxon>
        <taxon>Roseiflexus</taxon>
    </lineage>
</organism>
<dbReference type="SUPFAM" id="SSF52374">
    <property type="entry name" value="Nucleotidylyl transferase"/>
    <property type="match status" value="1"/>
</dbReference>